<dbReference type="STRING" id="241244.ATY39_06830"/>
<keyword evidence="3" id="KW-1185">Reference proteome</keyword>
<dbReference type="InterPro" id="IPR008841">
    <property type="entry name" value="Siphovirus-type_tail_N"/>
</dbReference>
<proteinExistence type="predicted"/>
<evidence type="ECO:0000259" key="1">
    <source>
        <dbReference type="Pfam" id="PF05709"/>
    </source>
</evidence>
<dbReference type="InterPro" id="IPR006520">
    <property type="entry name" value="Dit_BPSPP_N"/>
</dbReference>
<organism evidence="2 3">
    <name type="scientific">Rummeliibacillus stabekisii</name>
    <dbReference type="NCBI Taxonomy" id="241244"/>
    <lineage>
        <taxon>Bacteria</taxon>
        <taxon>Bacillati</taxon>
        <taxon>Bacillota</taxon>
        <taxon>Bacilli</taxon>
        <taxon>Bacillales</taxon>
        <taxon>Caryophanaceae</taxon>
        <taxon>Rummeliibacillus</taxon>
    </lineage>
</organism>
<dbReference type="RefSeq" id="WP_066787681.1">
    <property type="nucleotide sequence ID" value="NZ_CP014806.1"/>
</dbReference>
<accession>A0A143HBW6</accession>
<evidence type="ECO:0000313" key="3">
    <source>
        <dbReference type="Proteomes" id="UP000076021"/>
    </source>
</evidence>
<name>A0A143HBW6_9BACL</name>
<dbReference type="Pfam" id="PF05709">
    <property type="entry name" value="Sipho_tail"/>
    <property type="match status" value="1"/>
</dbReference>
<reference evidence="2 3" key="1">
    <citation type="journal article" date="2016" name="Genome Announc.">
        <title>Whole-Genome Sequence of Rummeliibacillus stabekisii Strain PP9 Isolated from Antarctic Soil.</title>
        <authorList>
            <person name="da Mota F.F."/>
            <person name="Vollu R.E."/>
            <person name="Jurelevicius D."/>
            <person name="Seldin L."/>
        </authorList>
    </citation>
    <scope>NUCLEOTIDE SEQUENCE [LARGE SCALE GENOMIC DNA]</scope>
    <source>
        <strain evidence="2 3">PP9</strain>
    </source>
</reference>
<evidence type="ECO:0000313" key="2">
    <source>
        <dbReference type="EMBL" id="AMW99202.1"/>
    </source>
</evidence>
<sequence>MSAMSIIYGGVSFKSLGIFINDSIPQAPQLSRVTQDIPARRGVLFFGNTIGERFIAISITILASTRREQEDKRRALENYIIQDTNVEKELYFDDMPDWVYYGSFSEIGEYSRLQGYDLQTTLTFACSDPYRYGDQKEIKVEGSTLLLTPLGEQETYPIFGAIAKQNLTEIGVSTKDQYVYAGGQVNVETGETIVEKYETVFHDTAQNLGLWQRVSNDPKYLSWEIENGHIGKGSDFQQGKDAFEVKTFGEKQVANDVWYGAGLKRMLTAALTDWRVTFRIQSISKYHRSKTKLELYLLDTTGKRVGKLSIKDTSDGTEQEAYMQVYQNDGSTKTVGEFKAASKNAKNKKITISGKKKVKKTDSKGKVTYTYQTITETVNENSGENKYTDFYGYLALEKIGQKFIATIVSLDPKTRNEVSRNEMIWIDSNGTFKNLLGGFGLVAAKQDIREDEIEVSYTPNYLAFCDLKVEKINVNKQEEVISTSPEVIIFTGDEIVIDCEKGRMYKNGMLWMDALVIGIDWIKLHGNLTEEIAFSDGLDWSITYRPTSY</sequence>
<reference evidence="3" key="2">
    <citation type="submission" date="2016-03" db="EMBL/GenBank/DDBJ databases">
        <authorList>
            <person name="Ploux O."/>
        </authorList>
    </citation>
    <scope>NUCLEOTIDE SEQUENCE [LARGE SCALE GENOMIC DNA]</scope>
    <source>
        <strain evidence="3">PP9</strain>
    </source>
</reference>
<dbReference type="NCBIfam" id="TIGR01633">
    <property type="entry name" value="phi3626_gp14_N"/>
    <property type="match status" value="1"/>
</dbReference>
<dbReference type="OrthoDB" id="3078561at2"/>
<dbReference type="Gene3D" id="2.40.30.200">
    <property type="match status" value="1"/>
</dbReference>
<dbReference type="AlphaFoldDB" id="A0A143HBW6"/>
<dbReference type="Proteomes" id="UP000076021">
    <property type="component" value="Chromosome"/>
</dbReference>
<protein>
    <recommendedName>
        <fullName evidence="1">Siphovirus-type tail component RIFT-related domain-containing protein</fullName>
    </recommendedName>
</protein>
<feature type="domain" description="Siphovirus-type tail component RIFT-related" evidence="1">
    <location>
        <begin position="13"/>
        <end position="126"/>
    </location>
</feature>
<gene>
    <name evidence="2" type="ORF">ATY39_06830</name>
</gene>
<dbReference type="KEGG" id="rst:ATY39_06830"/>
<dbReference type="EMBL" id="CP014806">
    <property type="protein sequence ID" value="AMW99202.1"/>
    <property type="molecule type" value="Genomic_DNA"/>
</dbReference>